<keyword evidence="1" id="KW-1133">Transmembrane helix</keyword>
<dbReference type="RefSeq" id="WP_134744136.1">
    <property type="nucleotide sequence ID" value="NZ_JBFNGE010000083.1"/>
</dbReference>
<keyword evidence="3" id="KW-1185">Reference proteome</keyword>
<proteinExistence type="predicted"/>
<keyword evidence="1" id="KW-0812">Transmembrane</keyword>
<dbReference type="AlphaFoldDB" id="A0A4R9C3Q0"/>
<accession>A0A4R9C3Q0</accession>
<evidence type="ECO:0000313" key="2">
    <source>
        <dbReference type="EMBL" id="TFF66744.1"/>
    </source>
</evidence>
<feature type="transmembrane region" description="Helical" evidence="1">
    <location>
        <begin position="179"/>
        <end position="197"/>
    </location>
</feature>
<reference evidence="2 3" key="1">
    <citation type="submission" date="2019-01" db="EMBL/GenBank/DDBJ databases">
        <title>Draft Genome Sequences of Helcococcus ovis Strains Isolated from the Uterus and Vagina of Dairy Cows with Metritis.</title>
        <authorList>
            <person name="Cunha F."/>
            <person name="Jeon S.J."/>
            <person name="Kutzer P."/>
            <person name="Galvao K.N."/>
        </authorList>
    </citation>
    <scope>NUCLEOTIDE SEQUENCE [LARGE SCALE GENOMIC DNA]</scope>
    <source>
        <strain evidence="2 3">KG-37</strain>
    </source>
</reference>
<comment type="caution">
    <text evidence="2">The sequence shown here is derived from an EMBL/GenBank/DDBJ whole genome shotgun (WGS) entry which is preliminary data.</text>
</comment>
<organism evidence="2 3">
    <name type="scientific">Helcococcus ovis</name>
    <dbReference type="NCBI Taxonomy" id="72026"/>
    <lineage>
        <taxon>Bacteria</taxon>
        <taxon>Bacillati</taxon>
        <taxon>Bacillota</taxon>
        <taxon>Tissierellia</taxon>
        <taxon>Tissierellales</taxon>
        <taxon>Peptoniphilaceae</taxon>
        <taxon>Helcococcus</taxon>
    </lineage>
</organism>
<evidence type="ECO:0000256" key="1">
    <source>
        <dbReference type="SAM" id="Phobius"/>
    </source>
</evidence>
<dbReference type="EMBL" id="SCFR01000007">
    <property type="protein sequence ID" value="TFF66744.1"/>
    <property type="molecule type" value="Genomic_DNA"/>
</dbReference>
<gene>
    <name evidence="2" type="ORF">EQF91_03040</name>
</gene>
<sequence>MIYGIYRNDNGINILDYTKGYEVKKARMKNVYNRDLCSFTDGIRGNFGSNNRLIDKFFKKYNKNPEEVYVFSSLNGTRRLMFAFFDKDNKIKFVDLHEIRKRFEENNFNETEENKIFYTVEDMRKEIPVDKGNNEIIIYGDKSYKNKVKQSIDTVVAKKNSDYKNDNKKEKNSSSINTIIYASLGIIVISGIFFTIFKIKKDKKR</sequence>
<evidence type="ECO:0000313" key="3">
    <source>
        <dbReference type="Proteomes" id="UP000297454"/>
    </source>
</evidence>
<keyword evidence="1" id="KW-0472">Membrane</keyword>
<name>A0A4R9C3Q0_9FIRM</name>
<protein>
    <submittedName>
        <fullName evidence="2">Uncharacterized protein</fullName>
    </submittedName>
</protein>
<dbReference type="Proteomes" id="UP000297454">
    <property type="component" value="Unassembled WGS sequence"/>
</dbReference>